<evidence type="ECO:0000313" key="1">
    <source>
        <dbReference type="EMBL" id="RBP98796.1"/>
    </source>
</evidence>
<dbReference type="OrthoDB" id="3806873at2"/>
<gene>
    <name evidence="1" type="ORF">CRD59_07205</name>
</gene>
<accession>A0A366KAN7</accession>
<dbReference type="Proteomes" id="UP000252345">
    <property type="component" value="Unassembled WGS sequence"/>
</dbReference>
<reference evidence="1 2" key="1">
    <citation type="submission" date="2017-10" db="EMBL/GenBank/DDBJ databases">
        <title>Bifidobacterium xylocopum sp. nov. and Bifidobacterium aemilianum sp. nov., from the carpenter bee (Xylocopa violacea) digestive tract.</title>
        <authorList>
            <person name="Alberoni D."/>
            <person name="Baffoni L."/>
            <person name="Di Gioia D."/>
            <person name="Gaggia F."/>
            <person name="Biavati B."/>
        </authorList>
    </citation>
    <scope>NUCLEOTIDE SEQUENCE [LARGE SCALE GENOMIC DNA]</scope>
    <source>
        <strain evidence="1 2">XV2</strain>
    </source>
</reference>
<proteinExistence type="predicted"/>
<name>A0A366KAN7_9BIFI</name>
<comment type="caution">
    <text evidence="1">The sequence shown here is derived from an EMBL/GenBank/DDBJ whole genome shotgun (WGS) entry which is preliminary data.</text>
</comment>
<sequence>MMAVACVAGAPHGIDLQLKTYRLSDPEGDEGYRLVRARSRNEARAQATYLFEDVSYISVLVRRVPWLDRYRDLASPDAVMARLRHGWWVPNYGFTDAERLVDEYGNEYVDQEIVGREGEAGFRRYASLIGAHYPDTRAKGDCDEKAD</sequence>
<dbReference type="AlphaFoldDB" id="A0A366KAN7"/>
<keyword evidence="2" id="KW-1185">Reference proteome</keyword>
<evidence type="ECO:0000313" key="2">
    <source>
        <dbReference type="Proteomes" id="UP000252345"/>
    </source>
</evidence>
<organism evidence="1 2">
    <name type="scientific">Bifidobacterium xylocopae</name>
    <dbReference type="NCBI Taxonomy" id="2493119"/>
    <lineage>
        <taxon>Bacteria</taxon>
        <taxon>Bacillati</taxon>
        <taxon>Actinomycetota</taxon>
        <taxon>Actinomycetes</taxon>
        <taxon>Bifidobacteriales</taxon>
        <taxon>Bifidobacteriaceae</taxon>
        <taxon>Bifidobacterium</taxon>
    </lineage>
</organism>
<protein>
    <submittedName>
        <fullName evidence="1">Uncharacterized protein</fullName>
    </submittedName>
</protein>
<dbReference type="EMBL" id="PDCH01000021">
    <property type="protein sequence ID" value="RBP98796.1"/>
    <property type="molecule type" value="Genomic_DNA"/>
</dbReference>
<dbReference type="RefSeq" id="WP_113854011.1">
    <property type="nucleotide sequence ID" value="NZ_PDCH01000021.1"/>
</dbReference>